<keyword evidence="4 8" id="KW-0732">Signal</keyword>
<evidence type="ECO:0000256" key="5">
    <source>
        <dbReference type="ARBA" id="ARBA00022737"/>
    </source>
</evidence>
<evidence type="ECO:0000313" key="12">
    <source>
        <dbReference type="EMBL" id="SCW33509.1"/>
    </source>
</evidence>
<keyword evidence="3 8" id="KW-0812">Transmembrane</keyword>
<keyword evidence="13" id="KW-1185">Reference proteome</keyword>
<dbReference type="PROSITE" id="PS51779">
    <property type="entry name" value="POTRA"/>
    <property type="match status" value="3"/>
</dbReference>
<comment type="subcellular location">
    <subcellularLocation>
        <location evidence="8">Cell outer membrane</location>
    </subcellularLocation>
    <subcellularLocation>
        <location evidence="1">Membrane</location>
    </subcellularLocation>
</comment>
<dbReference type="HAMAP" id="MF_01430">
    <property type="entry name" value="OM_assembly_BamA"/>
    <property type="match status" value="1"/>
</dbReference>
<accession>A0A1G4PN71</accession>
<dbReference type="Pfam" id="PF01103">
    <property type="entry name" value="Omp85"/>
    <property type="match status" value="1"/>
</dbReference>
<keyword evidence="2 8" id="KW-1134">Transmembrane beta strand</keyword>
<evidence type="ECO:0000256" key="8">
    <source>
        <dbReference type="HAMAP-Rule" id="MF_01430"/>
    </source>
</evidence>
<feature type="domain" description="POTRA" evidence="11">
    <location>
        <begin position="414"/>
        <end position="491"/>
    </location>
</feature>
<feature type="region of interest" description="Disordered" evidence="10">
    <location>
        <begin position="52"/>
        <end position="87"/>
    </location>
</feature>
<keyword evidence="5 8" id="KW-0677">Repeat</keyword>
<dbReference type="InterPro" id="IPR039910">
    <property type="entry name" value="D15-like"/>
</dbReference>
<sequence length="834" mass="92073">MIRLINPFAFSPAVRAAKTTVTRGHMTLTRSLTLGVSVLALTHLGLMATGAHAQDATPPAQDAAPATAPADAAPAADAAPQEAQAPAAAEQTAYVDHIVVAGNERIDSQTIISYLPFQPGVTVDAQLIDAAVKTLYRTDLFSDVQIAMNGNEMVVTVVESPIINQVVFEGNHAMTKDKLRDEVQIRPRGVFTKAKVQEDVQRIIELYRKGGRISATVTPKIVELPQKRVDLIFEINEGPKTGVSTVNFIGNHAFSDNDLKSVVVTQKSLWWKFFSSNDNYDPDRMDYDREQLRKYYTNRGYYDFRVISAVAELTPDRKDFAISYTLDEGQKYNFGRITIKTDNDKLKAENLQHAISIRPGQLYESDRVEKAVDDLTFAAGAAGYAFVDIRPSEEADPNTHNVNLVFNVHEGARVYIDKINIVGNTQTLDKVIRRQMLVSEGDAYNKALLERSKIYVRGLGFFKQDDTGVKITEKPSAVPGKTNIEVAVLEQPTGELSFGAGFSSIQKFILDISIAQQNFRGTGQQVRARVQTGSIQKTIDFSFTEPHFMGRDVSAGFDLFQSSYHYNGVDYSTDSYGAGLRLGYSLNGFSSLRLRYNYRSDDITYTSSDACNGLLYSCGTGVTSSVGYSLAFDLRNDYIQPTRGWMFTLRQDFAGLGGDVKYVSSELEGHWYHGFKKDMVLHVSGTAGSIIPWRGDAIRINDRFFKGGDTMRGFEYAGMGPRDTSTGYALGGQTYGILSTELGIPNGLPDQYGLKTAVFLDLGTLGNVDDRLKIDSTGKPLTNIVDDMSLRASAGITIRWKSPMGPVQFDLSQVLSKESYDKVESFRFSQSTQF</sequence>
<evidence type="ECO:0000256" key="3">
    <source>
        <dbReference type="ARBA" id="ARBA00022692"/>
    </source>
</evidence>
<feature type="domain" description="POTRA" evidence="11">
    <location>
        <begin position="161"/>
        <end position="238"/>
    </location>
</feature>
<dbReference type="GO" id="GO:0009279">
    <property type="term" value="C:cell outer membrane"/>
    <property type="evidence" value="ECO:0007669"/>
    <property type="project" value="UniProtKB-SubCell"/>
</dbReference>
<dbReference type="PANTHER" id="PTHR12815:SF23">
    <property type="entry name" value="OUTER MEMBRANE PROTEIN ASSEMBLY FACTOR BAMA"/>
    <property type="match status" value="1"/>
</dbReference>
<dbReference type="EMBL" id="FMTS01000001">
    <property type="protein sequence ID" value="SCW33509.1"/>
    <property type="molecule type" value="Genomic_DNA"/>
</dbReference>
<evidence type="ECO:0000256" key="6">
    <source>
        <dbReference type="ARBA" id="ARBA00023136"/>
    </source>
</evidence>
<dbReference type="GO" id="GO:0051205">
    <property type="term" value="P:protein insertion into membrane"/>
    <property type="evidence" value="ECO:0007669"/>
    <property type="project" value="UniProtKB-UniRule"/>
</dbReference>
<reference evidence="13" key="1">
    <citation type="submission" date="2016-10" db="EMBL/GenBank/DDBJ databases">
        <authorList>
            <person name="Varghese N."/>
            <person name="Submissions S."/>
        </authorList>
    </citation>
    <scope>NUCLEOTIDE SEQUENCE [LARGE SCALE GENOMIC DNA]</scope>
    <source>
        <strain evidence="13">CGMCC 1.3431</strain>
    </source>
</reference>
<evidence type="ECO:0000313" key="13">
    <source>
        <dbReference type="Proteomes" id="UP000199150"/>
    </source>
</evidence>
<comment type="subunit">
    <text evidence="8">Part of the Bam complex.</text>
</comment>
<proteinExistence type="inferred from homology"/>
<dbReference type="InterPro" id="IPR023707">
    <property type="entry name" value="OM_assembly_BamA"/>
</dbReference>
<keyword evidence="6 8" id="KW-0472">Membrane</keyword>
<dbReference type="PANTHER" id="PTHR12815">
    <property type="entry name" value="SORTING AND ASSEMBLY MACHINERY SAMM50 PROTEIN FAMILY MEMBER"/>
    <property type="match status" value="1"/>
</dbReference>
<dbReference type="InterPro" id="IPR034746">
    <property type="entry name" value="POTRA"/>
</dbReference>
<dbReference type="AlphaFoldDB" id="A0A1G4PN71"/>
<evidence type="ECO:0000259" key="11">
    <source>
        <dbReference type="PROSITE" id="PS51779"/>
    </source>
</evidence>
<dbReference type="Gene3D" id="2.40.160.50">
    <property type="entry name" value="membrane protein fhac: a member of the omp85/tpsb transporter family"/>
    <property type="match status" value="1"/>
</dbReference>
<comment type="function">
    <text evidence="8">Part of the outer membrane protein assembly complex, which is involved in assembly and insertion of beta-barrel proteins into the outer membrane.</text>
</comment>
<evidence type="ECO:0000256" key="10">
    <source>
        <dbReference type="SAM" id="MobiDB-lite"/>
    </source>
</evidence>
<feature type="domain" description="POTRA" evidence="11">
    <location>
        <begin position="93"/>
        <end position="160"/>
    </location>
</feature>
<protein>
    <recommendedName>
        <fullName evidence="8 9">Outer membrane protein assembly factor BamA</fullName>
    </recommendedName>
</protein>
<dbReference type="Proteomes" id="UP000199150">
    <property type="component" value="Unassembled WGS sequence"/>
</dbReference>
<dbReference type="InterPro" id="IPR010827">
    <property type="entry name" value="BamA/TamA_POTRA"/>
</dbReference>
<dbReference type="Pfam" id="PF07244">
    <property type="entry name" value="POTRA"/>
    <property type="match status" value="5"/>
</dbReference>
<comment type="similarity">
    <text evidence="8">Belongs to the BamA family.</text>
</comment>
<evidence type="ECO:0000256" key="9">
    <source>
        <dbReference type="NCBIfam" id="TIGR03303"/>
    </source>
</evidence>
<keyword evidence="7 8" id="KW-0998">Cell outer membrane</keyword>
<feature type="compositionally biased region" description="Low complexity" evidence="10">
    <location>
        <begin position="53"/>
        <end position="87"/>
    </location>
</feature>
<gene>
    <name evidence="8" type="primary">bamA</name>
    <name evidence="12" type="ORF">SAMN02927928_0504</name>
</gene>
<dbReference type="PIRSF" id="PIRSF006076">
    <property type="entry name" value="OM_assembly_OMP85"/>
    <property type="match status" value="1"/>
</dbReference>
<organism evidence="12 13">
    <name type="scientific">Asticcacaulis taihuensis</name>
    <dbReference type="NCBI Taxonomy" id="260084"/>
    <lineage>
        <taxon>Bacteria</taxon>
        <taxon>Pseudomonadati</taxon>
        <taxon>Pseudomonadota</taxon>
        <taxon>Alphaproteobacteria</taxon>
        <taxon>Caulobacterales</taxon>
        <taxon>Caulobacteraceae</taxon>
        <taxon>Asticcacaulis</taxon>
    </lineage>
</organism>
<evidence type="ECO:0000256" key="7">
    <source>
        <dbReference type="ARBA" id="ARBA00023237"/>
    </source>
</evidence>
<dbReference type="STRING" id="260084.SAMN02927928_0504"/>
<name>A0A1G4PN71_9CAUL</name>
<evidence type="ECO:0000256" key="2">
    <source>
        <dbReference type="ARBA" id="ARBA00022452"/>
    </source>
</evidence>
<dbReference type="Gene3D" id="3.10.20.310">
    <property type="entry name" value="membrane protein fhac"/>
    <property type="match status" value="5"/>
</dbReference>
<evidence type="ECO:0000256" key="4">
    <source>
        <dbReference type="ARBA" id="ARBA00022729"/>
    </source>
</evidence>
<dbReference type="NCBIfam" id="TIGR03303">
    <property type="entry name" value="OM_YaeT"/>
    <property type="match status" value="1"/>
</dbReference>
<dbReference type="InterPro" id="IPR000184">
    <property type="entry name" value="Bac_surfAg_D15"/>
</dbReference>
<dbReference type="GO" id="GO:0043165">
    <property type="term" value="P:Gram-negative-bacterium-type cell outer membrane assembly"/>
    <property type="evidence" value="ECO:0007669"/>
    <property type="project" value="UniProtKB-UniRule"/>
</dbReference>
<evidence type="ECO:0000256" key="1">
    <source>
        <dbReference type="ARBA" id="ARBA00004370"/>
    </source>
</evidence>